<feature type="domain" description="Xylanolytic transcriptional activator regulatory" evidence="10">
    <location>
        <begin position="426"/>
        <end position="505"/>
    </location>
</feature>
<dbReference type="GO" id="GO:0000981">
    <property type="term" value="F:DNA-binding transcription factor activity, RNA polymerase II-specific"/>
    <property type="evidence" value="ECO:0007669"/>
    <property type="project" value="InterPro"/>
</dbReference>
<dbReference type="InterPro" id="IPR001138">
    <property type="entry name" value="Zn2Cys6_DnaBD"/>
</dbReference>
<dbReference type="AlphaFoldDB" id="A0A0U1LXM6"/>
<dbReference type="OrthoDB" id="2341546at2759"/>
<evidence type="ECO:0000256" key="7">
    <source>
        <dbReference type="ARBA" id="ARBA00023242"/>
    </source>
</evidence>
<dbReference type="OMA" id="MLWKDVD"/>
<accession>A0A0U1LXM6</accession>
<dbReference type="InterPro" id="IPR007219">
    <property type="entry name" value="XnlR_reg_dom"/>
</dbReference>
<dbReference type="GO" id="GO:0000976">
    <property type="term" value="F:transcription cis-regulatory region binding"/>
    <property type="evidence" value="ECO:0007669"/>
    <property type="project" value="TreeGrafter"/>
</dbReference>
<evidence type="ECO:0000313" key="11">
    <source>
        <dbReference type="EMBL" id="CRG88124.1"/>
    </source>
</evidence>
<comment type="subcellular location">
    <subcellularLocation>
        <location evidence="1">Nucleus</location>
    </subcellularLocation>
</comment>
<protein>
    <submittedName>
        <fullName evidence="11">Transcriptional regulatory protein SEF1</fullName>
    </submittedName>
</protein>
<dbReference type="SMART" id="SM00906">
    <property type="entry name" value="Fungal_trans"/>
    <property type="match status" value="1"/>
</dbReference>
<evidence type="ECO:0000256" key="1">
    <source>
        <dbReference type="ARBA" id="ARBA00004123"/>
    </source>
</evidence>
<dbReference type="PANTHER" id="PTHR31845">
    <property type="entry name" value="FINGER DOMAIN PROTEIN, PUTATIVE-RELATED"/>
    <property type="match status" value="1"/>
</dbReference>
<proteinExistence type="predicted"/>
<keyword evidence="6" id="KW-0804">Transcription</keyword>
<dbReference type="GO" id="GO:0005634">
    <property type="term" value="C:nucleus"/>
    <property type="evidence" value="ECO:0007669"/>
    <property type="project" value="UniProtKB-SubCell"/>
</dbReference>
<dbReference type="FunFam" id="4.10.240.10:FF:000003">
    <property type="entry name" value="C6 transcription factor (Leu3)"/>
    <property type="match status" value="1"/>
</dbReference>
<dbReference type="Pfam" id="PF04082">
    <property type="entry name" value="Fungal_trans"/>
    <property type="match status" value="1"/>
</dbReference>
<keyword evidence="7" id="KW-0539">Nucleus</keyword>
<evidence type="ECO:0000256" key="5">
    <source>
        <dbReference type="ARBA" id="ARBA00023125"/>
    </source>
</evidence>
<evidence type="ECO:0000259" key="10">
    <source>
        <dbReference type="SMART" id="SM00906"/>
    </source>
</evidence>
<keyword evidence="4" id="KW-0805">Transcription regulation</keyword>
<sequence length="847" mass="93551">MSRYISRGKSRGVAWLSARDIAEIGNGPSAGAESEAPATLDNTKPTHQTRAWVFGFRQEQGAWLSSDKSWSCSRDRTPTGLHLAAHGLTSGIGGGGALGGGQNASDSHNATPATSPIRSAVHAHALTPAAAAVSGRKRNLVGAGFDSSPGSIDDADDAEEKKRQPVKRACNECRQQKGDANTGFQQLRCDVVQDPFTTCSRCRRLKLDCKIESNFKRVGKRSRNAEMEREIIELRRQIANVNATNASLKSQVTPAKQDASAMSTPMSNPAMYQTPTGLATDQYIGSHEAVASLLDLRSGFDGTNNYLRNGSHQFKRIEDVMVATDRINELFHLFFTFYHPFLPFLDRETTPDEYYAASPLLFWMIISVGARRYQTDVHLMTSLAGPVTRLVWSTLADIPQSFHAVKALCLLCAWPFPTSSTSTDPTFMLCGMMIHVAMQLGLHRPSHTQDFSKFRVELMETELRDKVRTWAVCNIVAQRVATGYGQPPSTLYDWTLCSSESVDVNFQLPQEIKARLRIEEFSDKVTHTLYNNRRDPVGLAEDRERSSLISFLSRDFDDLENQLQSENDVITNLYLRAANLHLRLCAFFDDPYSKDYRERLLSLHSAACTFLESALNLETNVGPVLSYTPYYFFQMMLAGGFTLMKLCKSFFSAHIDMEYTKGLFNKTIWAIRAISVSSNDLPERLVEVLAQMWRQGGSPTPRPASASGEIDDSLQLRVRCRMGMSLVYDSVWRWREDALAKGRSIEASLKHPTDPDSNGESTASSIVAGRNKSATPGVGGDPSLAPAAPMPQGLGMTSTTSAAGSIPSSGFMESNYEVFDPLNWLLDGIVDFPYSYPVQGMETQGLA</sequence>
<keyword evidence="2" id="KW-0479">Metal-binding</keyword>
<evidence type="ECO:0000313" key="12">
    <source>
        <dbReference type="Proteomes" id="UP000054383"/>
    </source>
</evidence>
<dbReference type="InterPro" id="IPR036864">
    <property type="entry name" value="Zn2-C6_fun-type_DNA-bd_sf"/>
</dbReference>
<name>A0A0U1LXM6_TALIS</name>
<keyword evidence="8" id="KW-0175">Coiled coil</keyword>
<evidence type="ECO:0000256" key="3">
    <source>
        <dbReference type="ARBA" id="ARBA00022833"/>
    </source>
</evidence>
<dbReference type="Gene3D" id="4.10.240.10">
    <property type="entry name" value="Zn(2)-C6 fungal-type DNA-binding domain"/>
    <property type="match status" value="1"/>
</dbReference>
<evidence type="ECO:0000256" key="8">
    <source>
        <dbReference type="SAM" id="Coils"/>
    </source>
</evidence>
<dbReference type="Proteomes" id="UP000054383">
    <property type="component" value="Unassembled WGS sequence"/>
</dbReference>
<feature type="region of interest" description="Disordered" evidence="9">
    <location>
        <begin position="770"/>
        <end position="803"/>
    </location>
</feature>
<dbReference type="EMBL" id="CVMT01000004">
    <property type="protein sequence ID" value="CRG88124.1"/>
    <property type="molecule type" value="Genomic_DNA"/>
</dbReference>
<keyword evidence="5" id="KW-0238">DNA-binding</keyword>
<dbReference type="GO" id="GO:0008270">
    <property type="term" value="F:zinc ion binding"/>
    <property type="evidence" value="ECO:0007669"/>
    <property type="project" value="InterPro"/>
</dbReference>
<dbReference type="CDD" id="cd12148">
    <property type="entry name" value="fungal_TF_MHR"/>
    <property type="match status" value="1"/>
</dbReference>
<dbReference type="PANTHER" id="PTHR31845:SF21">
    <property type="entry name" value="REGULATORY PROTEIN LEU3"/>
    <property type="match status" value="1"/>
</dbReference>
<organism evidence="11 12">
    <name type="scientific">Talaromyces islandicus</name>
    <name type="common">Penicillium islandicum</name>
    <dbReference type="NCBI Taxonomy" id="28573"/>
    <lineage>
        <taxon>Eukaryota</taxon>
        <taxon>Fungi</taxon>
        <taxon>Dikarya</taxon>
        <taxon>Ascomycota</taxon>
        <taxon>Pezizomycotina</taxon>
        <taxon>Eurotiomycetes</taxon>
        <taxon>Eurotiomycetidae</taxon>
        <taxon>Eurotiales</taxon>
        <taxon>Trichocomaceae</taxon>
        <taxon>Talaromyces</taxon>
        <taxon>Talaromyces sect. Islandici</taxon>
    </lineage>
</organism>
<reference evidence="11 12" key="1">
    <citation type="submission" date="2015-04" db="EMBL/GenBank/DDBJ databases">
        <authorList>
            <person name="Syromyatnikov M.Y."/>
            <person name="Popov V.N."/>
        </authorList>
    </citation>
    <scope>NUCLEOTIDE SEQUENCE [LARGE SCALE GENOMIC DNA]</scope>
    <source>
        <strain evidence="11">WF-38-12</strain>
    </source>
</reference>
<feature type="coiled-coil region" evidence="8">
    <location>
        <begin position="217"/>
        <end position="251"/>
    </location>
</feature>
<evidence type="ECO:0000256" key="4">
    <source>
        <dbReference type="ARBA" id="ARBA00023015"/>
    </source>
</evidence>
<gene>
    <name evidence="11" type="ORF">PISL3812_05151</name>
</gene>
<keyword evidence="3" id="KW-0862">Zinc</keyword>
<evidence type="ECO:0000256" key="6">
    <source>
        <dbReference type="ARBA" id="ARBA00023163"/>
    </source>
</evidence>
<dbReference type="CDD" id="cd00067">
    <property type="entry name" value="GAL4"/>
    <property type="match status" value="1"/>
</dbReference>
<dbReference type="InterPro" id="IPR051089">
    <property type="entry name" value="prtT"/>
</dbReference>
<dbReference type="GO" id="GO:0001216">
    <property type="term" value="F:DNA-binding transcription activator activity"/>
    <property type="evidence" value="ECO:0007669"/>
    <property type="project" value="UniProtKB-ARBA"/>
</dbReference>
<evidence type="ECO:0000256" key="2">
    <source>
        <dbReference type="ARBA" id="ARBA00022723"/>
    </source>
</evidence>
<dbReference type="GO" id="GO:0006351">
    <property type="term" value="P:DNA-templated transcription"/>
    <property type="evidence" value="ECO:0007669"/>
    <property type="project" value="InterPro"/>
</dbReference>
<dbReference type="STRING" id="28573.A0A0U1LXM6"/>
<feature type="region of interest" description="Disordered" evidence="9">
    <location>
        <begin position="143"/>
        <end position="165"/>
    </location>
</feature>
<evidence type="ECO:0000256" key="9">
    <source>
        <dbReference type="SAM" id="MobiDB-lite"/>
    </source>
</evidence>
<keyword evidence="12" id="KW-1185">Reference proteome</keyword>